<evidence type="ECO:0000313" key="3">
    <source>
        <dbReference type="EMBL" id="ROR97055.1"/>
    </source>
</evidence>
<keyword evidence="2" id="KW-0472">Membrane</keyword>
<feature type="region of interest" description="Disordered" evidence="1">
    <location>
        <begin position="278"/>
        <end position="330"/>
    </location>
</feature>
<accession>A0A3N2DB73</accession>
<protein>
    <submittedName>
        <fullName evidence="3">Uncharacterized protein</fullName>
    </submittedName>
</protein>
<reference evidence="3 4" key="1">
    <citation type="submission" date="2018-11" db="EMBL/GenBank/DDBJ databases">
        <title>Sequencing the genomes of 1000 actinobacteria strains.</title>
        <authorList>
            <person name="Klenk H.-P."/>
        </authorList>
    </citation>
    <scope>NUCLEOTIDE SEQUENCE [LARGE SCALE GENOMIC DNA]</scope>
    <source>
        <strain evidence="3 4">DSM 13521</strain>
    </source>
</reference>
<evidence type="ECO:0000256" key="1">
    <source>
        <dbReference type="SAM" id="MobiDB-lite"/>
    </source>
</evidence>
<name>A0A3N2DB73_9MICO</name>
<evidence type="ECO:0000313" key="4">
    <source>
        <dbReference type="Proteomes" id="UP000275356"/>
    </source>
</evidence>
<gene>
    <name evidence="3" type="ORF">EDD28_1648</name>
</gene>
<sequence>MGIEHHDWMDPSRSADVLRRHAPDRPDDARLVEARAGLDAAIGHGTGPGAGVTGAAARARRARALRLMMPVAAAVVLGVVFVLWPSPSAPSAFADWSPSPGPGDVGAETTLVLQCQERATTAQLTLAAARAEAEAKARSRLAAQLDEVRGQEAATEETGPEETATADGLDDVLDPVVVDSRGSWTYVVLGGGSASDGTAFQVECLLDSSGAGDGSLVAVMEWTADSRMVDGDDAVDPFGGYSYSVTDGVGWTAVTGGVPEGTSGVVLHLTDGTTVEATVSDPPPRAADSPGGALDRPYAAWWPTTTAGPFPETIELRASDGRVSEHAVEP</sequence>
<evidence type="ECO:0000256" key="2">
    <source>
        <dbReference type="SAM" id="Phobius"/>
    </source>
</evidence>
<comment type="caution">
    <text evidence="3">The sequence shown here is derived from an EMBL/GenBank/DDBJ whole genome shotgun (WGS) entry which is preliminary data.</text>
</comment>
<dbReference type="AlphaFoldDB" id="A0A3N2DB73"/>
<keyword evidence="4" id="KW-1185">Reference proteome</keyword>
<dbReference type="Proteomes" id="UP000275356">
    <property type="component" value="Unassembled WGS sequence"/>
</dbReference>
<proteinExistence type="predicted"/>
<keyword evidence="2" id="KW-1133">Transmembrane helix</keyword>
<keyword evidence="2" id="KW-0812">Transmembrane</keyword>
<dbReference type="RefSeq" id="WP_123739152.1">
    <property type="nucleotide sequence ID" value="NZ_RKHQ01000001.1"/>
</dbReference>
<dbReference type="EMBL" id="RKHQ01000001">
    <property type="protein sequence ID" value="ROR97055.1"/>
    <property type="molecule type" value="Genomic_DNA"/>
</dbReference>
<feature type="transmembrane region" description="Helical" evidence="2">
    <location>
        <begin position="67"/>
        <end position="84"/>
    </location>
</feature>
<feature type="region of interest" description="Disordered" evidence="1">
    <location>
        <begin position="146"/>
        <end position="167"/>
    </location>
</feature>
<feature type="compositionally biased region" description="Basic and acidic residues" evidence="1">
    <location>
        <begin position="314"/>
        <end position="330"/>
    </location>
</feature>
<organism evidence="3 4">
    <name type="scientific">Salana multivorans</name>
    <dbReference type="NCBI Taxonomy" id="120377"/>
    <lineage>
        <taxon>Bacteria</taxon>
        <taxon>Bacillati</taxon>
        <taxon>Actinomycetota</taxon>
        <taxon>Actinomycetes</taxon>
        <taxon>Micrococcales</taxon>
        <taxon>Beutenbergiaceae</taxon>
        <taxon>Salana</taxon>
    </lineage>
</organism>